<proteinExistence type="predicted"/>
<reference evidence="1 2" key="1">
    <citation type="submission" date="2023-11" db="EMBL/GenBank/DDBJ databases">
        <title>Halocaridina rubra genome assembly.</title>
        <authorList>
            <person name="Smith C."/>
        </authorList>
    </citation>
    <scope>NUCLEOTIDE SEQUENCE [LARGE SCALE GENOMIC DNA]</scope>
    <source>
        <strain evidence="1">EP-1</strain>
        <tissue evidence="1">Whole</tissue>
    </source>
</reference>
<gene>
    <name evidence="1" type="ORF">SK128_004231</name>
</gene>
<sequence length="59" mass="6811">MLVNIISIADKHELQSRGYETQLTTKETYARLQSRAEETELRSRKPYAKILSIANDTEV</sequence>
<dbReference type="EMBL" id="JAXCGZ010009477">
    <property type="protein sequence ID" value="KAK7077071.1"/>
    <property type="molecule type" value="Genomic_DNA"/>
</dbReference>
<dbReference type="AlphaFoldDB" id="A0AAN8X342"/>
<accession>A0AAN8X342</accession>
<keyword evidence="2" id="KW-1185">Reference proteome</keyword>
<organism evidence="1 2">
    <name type="scientific">Halocaridina rubra</name>
    <name type="common">Hawaiian red shrimp</name>
    <dbReference type="NCBI Taxonomy" id="373956"/>
    <lineage>
        <taxon>Eukaryota</taxon>
        <taxon>Metazoa</taxon>
        <taxon>Ecdysozoa</taxon>
        <taxon>Arthropoda</taxon>
        <taxon>Crustacea</taxon>
        <taxon>Multicrustacea</taxon>
        <taxon>Malacostraca</taxon>
        <taxon>Eumalacostraca</taxon>
        <taxon>Eucarida</taxon>
        <taxon>Decapoda</taxon>
        <taxon>Pleocyemata</taxon>
        <taxon>Caridea</taxon>
        <taxon>Atyoidea</taxon>
        <taxon>Atyidae</taxon>
        <taxon>Halocaridina</taxon>
    </lineage>
</organism>
<comment type="caution">
    <text evidence="1">The sequence shown here is derived from an EMBL/GenBank/DDBJ whole genome shotgun (WGS) entry which is preliminary data.</text>
</comment>
<evidence type="ECO:0000313" key="1">
    <source>
        <dbReference type="EMBL" id="KAK7077071.1"/>
    </source>
</evidence>
<name>A0AAN8X342_HALRR</name>
<dbReference type="Proteomes" id="UP001381693">
    <property type="component" value="Unassembled WGS sequence"/>
</dbReference>
<evidence type="ECO:0000313" key="2">
    <source>
        <dbReference type="Proteomes" id="UP001381693"/>
    </source>
</evidence>
<protein>
    <submittedName>
        <fullName evidence="1">Uncharacterized protein</fullName>
    </submittedName>
</protein>